<dbReference type="InterPro" id="IPR011992">
    <property type="entry name" value="EF-hand-dom_pair"/>
</dbReference>
<evidence type="ECO:0000256" key="13">
    <source>
        <dbReference type="ARBA" id="ARBA00023180"/>
    </source>
</evidence>
<keyword evidence="11" id="KW-0406">Ion transport</keyword>
<protein>
    <recommendedName>
        <fullName evidence="17">Calcium-channel protein CCH1</fullName>
    </recommendedName>
</protein>
<name>A0A8H3I7Q9_9LECA</name>
<comment type="similarity">
    <text evidence="16">Belongs to the calcium channel alpha-1 subunit (TC 1.A.1.11) family.</text>
</comment>
<feature type="transmembrane region" description="Helical" evidence="19">
    <location>
        <begin position="1260"/>
        <end position="1282"/>
    </location>
</feature>
<keyword evidence="3" id="KW-1003">Cell membrane</keyword>
<feature type="transmembrane region" description="Helical" evidence="19">
    <location>
        <begin position="1554"/>
        <end position="1571"/>
    </location>
</feature>
<dbReference type="PANTHER" id="PTHR45628:SF7">
    <property type="entry name" value="VOLTAGE-DEPENDENT CALCIUM CHANNEL TYPE A SUBUNIT ALPHA-1"/>
    <property type="match status" value="1"/>
</dbReference>
<evidence type="ECO:0000256" key="14">
    <source>
        <dbReference type="ARBA" id="ARBA00023303"/>
    </source>
</evidence>
<feature type="region of interest" description="Disordered" evidence="18">
    <location>
        <begin position="2008"/>
        <end position="2107"/>
    </location>
</feature>
<feature type="transmembrane region" description="Helical" evidence="19">
    <location>
        <begin position="1351"/>
        <end position="1376"/>
    </location>
</feature>
<evidence type="ECO:0000313" key="21">
    <source>
        <dbReference type="EMBL" id="CAF9910510.1"/>
    </source>
</evidence>
<feature type="transmembrane region" description="Helical" evidence="19">
    <location>
        <begin position="395"/>
        <end position="416"/>
    </location>
</feature>
<feature type="transmembrane region" description="Helical" evidence="19">
    <location>
        <begin position="1583"/>
        <end position="1606"/>
    </location>
</feature>
<keyword evidence="10 19" id="KW-1133">Transmembrane helix</keyword>
<keyword evidence="9" id="KW-0851">Voltage-gated channel</keyword>
<evidence type="ECO:0000256" key="6">
    <source>
        <dbReference type="ARBA" id="ARBA00022673"/>
    </source>
</evidence>
<evidence type="ECO:0000256" key="18">
    <source>
        <dbReference type="SAM" id="MobiDB-lite"/>
    </source>
</evidence>
<dbReference type="GO" id="GO:0005891">
    <property type="term" value="C:voltage-gated calcium channel complex"/>
    <property type="evidence" value="ECO:0007669"/>
    <property type="project" value="TreeGrafter"/>
</dbReference>
<dbReference type="FunFam" id="1.20.120.350:FF:000079">
    <property type="entry name" value="Calcium channel subunit Cch1"/>
    <property type="match status" value="1"/>
</dbReference>
<evidence type="ECO:0000256" key="10">
    <source>
        <dbReference type="ARBA" id="ARBA00022989"/>
    </source>
</evidence>
<dbReference type="OrthoDB" id="416585at2759"/>
<feature type="compositionally biased region" description="Polar residues" evidence="18">
    <location>
        <begin position="2050"/>
        <end position="2067"/>
    </location>
</feature>
<comment type="caution">
    <text evidence="21">The sequence shown here is derived from an EMBL/GenBank/DDBJ whole genome shotgun (WGS) entry which is preliminary data.</text>
</comment>
<feature type="compositionally biased region" description="Basic and acidic residues" evidence="18">
    <location>
        <begin position="199"/>
        <end position="210"/>
    </location>
</feature>
<organism evidence="21 22">
    <name type="scientific">Heterodermia speciosa</name>
    <dbReference type="NCBI Taxonomy" id="116794"/>
    <lineage>
        <taxon>Eukaryota</taxon>
        <taxon>Fungi</taxon>
        <taxon>Dikarya</taxon>
        <taxon>Ascomycota</taxon>
        <taxon>Pezizomycotina</taxon>
        <taxon>Lecanoromycetes</taxon>
        <taxon>OSLEUM clade</taxon>
        <taxon>Lecanoromycetidae</taxon>
        <taxon>Caliciales</taxon>
        <taxon>Physciaceae</taxon>
        <taxon>Heterodermia</taxon>
    </lineage>
</organism>
<dbReference type="PROSITE" id="PS50222">
    <property type="entry name" value="EF_HAND_2"/>
    <property type="match status" value="1"/>
</dbReference>
<keyword evidence="7 19" id="KW-0812">Transmembrane</keyword>
<dbReference type="GO" id="GO:0005509">
    <property type="term" value="F:calcium ion binding"/>
    <property type="evidence" value="ECO:0007669"/>
    <property type="project" value="InterPro"/>
</dbReference>
<reference evidence="21" key="1">
    <citation type="submission" date="2021-03" db="EMBL/GenBank/DDBJ databases">
        <authorList>
            <person name="Tagirdzhanova G."/>
        </authorList>
    </citation>
    <scope>NUCLEOTIDE SEQUENCE</scope>
</reference>
<evidence type="ECO:0000256" key="15">
    <source>
        <dbReference type="ARBA" id="ARBA00057587"/>
    </source>
</evidence>
<comment type="function">
    <text evidence="15">Voltage-gated, high-affinity calcium channel that functions together with MID1 to mediate calcium entry into cells. Required during conditions of environmental stress.</text>
</comment>
<evidence type="ECO:0000256" key="8">
    <source>
        <dbReference type="ARBA" id="ARBA00022837"/>
    </source>
</evidence>
<dbReference type="GO" id="GO:0098703">
    <property type="term" value="P:calcium ion import across plasma membrane"/>
    <property type="evidence" value="ECO:0007669"/>
    <property type="project" value="TreeGrafter"/>
</dbReference>
<feature type="region of interest" description="Disordered" evidence="18">
    <location>
        <begin position="167"/>
        <end position="248"/>
    </location>
</feature>
<dbReference type="FunFam" id="1.20.120.350:FF:000063">
    <property type="entry name" value="Calcium channel subunit Cch1"/>
    <property type="match status" value="1"/>
</dbReference>
<dbReference type="Gene3D" id="1.10.287.70">
    <property type="match status" value="4"/>
</dbReference>
<accession>A0A8H3I7Q9</accession>
<feature type="transmembrane region" description="Helical" evidence="19">
    <location>
        <begin position="706"/>
        <end position="732"/>
    </location>
</feature>
<evidence type="ECO:0000256" key="11">
    <source>
        <dbReference type="ARBA" id="ARBA00023065"/>
    </source>
</evidence>
<feature type="domain" description="EF-hand" evidence="20">
    <location>
        <begin position="1807"/>
        <end position="1842"/>
    </location>
</feature>
<evidence type="ECO:0000256" key="17">
    <source>
        <dbReference type="ARBA" id="ARBA00067459"/>
    </source>
</evidence>
<evidence type="ECO:0000256" key="7">
    <source>
        <dbReference type="ARBA" id="ARBA00022692"/>
    </source>
</evidence>
<keyword evidence="22" id="KW-1185">Reference proteome</keyword>
<feature type="compositionally biased region" description="Basic and acidic residues" evidence="18">
    <location>
        <begin position="65"/>
        <end position="74"/>
    </location>
</feature>
<dbReference type="PANTHER" id="PTHR45628">
    <property type="entry name" value="VOLTAGE-DEPENDENT CALCIUM CHANNEL TYPE A SUBUNIT ALPHA-1"/>
    <property type="match status" value="1"/>
</dbReference>
<feature type="transmembrane region" description="Helical" evidence="19">
    <location>
        <begin position="530"/>
        <end position="554"/>
    </location>
</feature>
<feature type="transmembrane region" description="Helical" evidence="19">
    <location>
        <begin position="818"/>
        <end position="834"/>
    </location>
</feature>
<keyword evidence="13" id="KW-0325">Glycoprotein</keyword>
<feature type="compositionally biased region" description="Low complexity" evidence="18">
    <location>
        <begin position="218"/>
        <end position="246"/>
    </location>
</feature>
<keyword evidence="5" id="KW-0109">Calcium transport</keyword>
<keyword evidence="12 19" id="KW-0472">Membrane</keyword>
<evidence type="ECO:0000313" key="22">
    <source>
        <dbReference type="Proteomes" id="UP000664521"/>
    </source>
</evidence>
<sequence length="2165" mass="245767">MSSDRGSPRRHLRRQSIPLQDLSRPPDIPDDDRTGGDRRSFGLGRNRSLLGNRQPFRGRVNTTGRYERVLEASPDKTQPNLPHITTPRNVHQPAPYDDGEVSPVDPGGFQAAMGSVGLSFENAGPSRSPGPSTSSSARRGSTLNVITESESMAPFTTTMSRVDSEDHYFSPAENDTTPLTDPQFLQPMSGAPASASTGFRHDRSMSRLGDDLPNAEAGSRPRSTYSTRSMSRSLSVSGSASPLSRAGTMVRKMSQRVVNLSNEPEIVEQTIRRQPSTRQARLEGPPSFPALVDFGPDEPGTPLEKTRSTVVAVGTEPDDWHQHPSPLKGKALGLFSPENWLRLRLCEMLVHPLTEPIILILIFVQTILLAIDAAPTQRSGDRPKRWIDAWINPSLLALFVVYTLEIMARVIVSGLVKNAEEYSTVDWDLGIWQAFVIKCINLFSPHGQQSGAANRHQSAAGPEQSILRSFTSTQAYVDQPGHTRQQQRVRLARRAFLRHGFNRLDFVAVVSFWISFALELSLVESTRHVYVFRMLSCLRILRLLGLTSGTSVILRSLKRAAPLLVNVAFLIGFFWLLFAIVGVQSFKSSFRRSCAWFDDIEHVLTTNRSQPYYQQNSAPDNLQLCGGYLDATTNQAMPWLHADYSKGGHDHKGYLCPQGSLCLEGRNPYNGTVSFDNVLQSLQLVFVIMSSNTFSDILYYTTDSDFLAGAIFFAFGIVVMSLWLMNLLVAVITSSFQVIREESKTSAFAADDEQMRLPDEDDEDQETEKLERISTLKRNYEKLYWLWITIIVFDLIVQCLRSADMSSGREKFINETETIVTMLLLFEIVLRFSCDWRNFHRSPRNWVDLGLAVITALIQIPPIHRSREAYAWLSIFQILRIYRVVLTVSLTRQLILTVLGNVSGLLNLVVFVFLITFLTAIFAVQIFRGEFPDRDPVNGDVIHVTFRDVYNSFIGMYQVLSSENWTILMYNSTRYEGQWHTSWIGATFFVLWFILANFIVLNMFIAVIQENFDVTEDEKRLEQVKAFLHQKELSGSSPGTLSLSTIFKFGRDTERHRDPLDYGPATMDMLTKDEVVREFLDEQLEPLDDSLEDGTTAKRNSIGQLRPGLLSSIWGKVKAYVQTQDPNPFYSRLQFSRAYEELDPRTMAREVVSAQEQRKRAQRQYLQKHPSYNVSLFIFRPKSRVRRFCQRIVGPGRGSQRIEGVDPVKPVWYTFSAFLYAAIVAMVLLACITTPLYQREYFQERGFLKNDNTTTSSRTWFVWTDMGFAAVFSMEAIIKVIADGFFWTPNAYFRGSWGFIDGLVLITLWINVATSLYKDGAVSRAVGAFKALRALRLLNVSDSARDTFHSVIILGGWKVVSAAFVSLSLLIPFAIYGLNLFNGQMLKCNDLSITNLSDCVGEYESTPYNWTVLAPRQVSNPYYSFDDFGSSLSILFQIVSQEGWTDVMWSAMEAAGVGKQPQPYKSQGNAVFFIIFNLLGAVFVLTLFVSVFMRNYTEQTGVAFLTADQRSWLELRKMLRQISPSKRPSQKSEHKWRLWCYRIAVKKKGKWQRFMTGVLFLHLILLVLEFYPEYGWWETTRDYLFLAFTLFYIANIIVRIAGLTWLRFRRSSWDLYSLVSISGTVITTFLARLRPERSIYVQLHKYFLVSIALLLIPRNNQLDQLFKTAAASLTAITNLLATWFVLFLVYAIALTQTFGLTRFGANESGNLNFRDVPKALILLFRISCGEGWNQIMEDFATATPPNCVVSDNFYLSDCGSAAWARTLFISWNILSMYIFVSLFVSLIFESFSYVYQRSNGMFVLSRDEIRRFKQAWATYDPDGTGYISKETFPKLLGELSGIFEMRIYKDEHSVYGILSDCKVETRGTETPPPGIVHGIDLARLNERLKTIDVSDIRHRRKRLELFFQEIMVHAPQDRGVSFTACLMILAHHNIISDSKSLKLEEFLRRRARIQRVVEEVNRRVVKGFFDTLYWNRQFRSRLDLRHSARMVNIPQFAVPEIFVDDQEVASPETSEFPREITSLTSVSPRDEGRGRQPSDANGLRHRTDSRAASPSRTDRSYSVSPQLSPHRPSLSAHRPSLSAHRLSHSRGSSAGGSSGFQWTLDNTSDLGEARPQLRSRAGSSVNRQDVLQVFDESAWGESIRRSFTLRRNGTRRRGGGGSFGL</sequence>
<evidence type="ECO:0000256" key="9">
    <source>
        <dbReference type="ARBA" id="ARBA00022882"/>
    </source>
</evidence>
<dbReference type="InterPro" id="IPR027359">
    <property type="entry name" value="Volt_channel_dom_sf"/>
</dbReference>
<keyword evidence="4" id="KW-0597">Phosphoprotein</keyword>
<evidence type="ECO:0000256" key="5">
    <source>
        <dbReference type="ARBA" id="ARBA00022568"/>
    </source>
</evidence>
<comment type="subcellular location">
    <subcellularLocation>
        <location evidence="1">Cell membrane</location>
        <topology evidence="1">Multi-pass membrane protein</topology>
    </subcellularLocation>
</comment>
<evidence type="ECO:0000256" key="16">
    <source>
        <dbReference type="ARBA" id="ARBA00061395"/>
    </source>
</evidence>
<keyword evidence="2" id="KW-0813">Transport</keyword>
<dbReference type="FunFam" id="1.20.120.350:FF:000098">
    <property type="entry name" value="Calcium channel subunit Cch1"/>
    <property type="match status" value="1"/>
</dbReference>
<feature type="transmembrane region" description="Helical" evidence="19">
    <location>
        <begin position="983"/>
        <end position="1008"/>
    </location>
</feature>
<dbReference type="InterPro" id="IPR005821">
    <property type="entry name" value="Ion_trans_dom"/>
</dbReference>
<keyword evidence="6" id="KW-0107">Calcium channel</keyword>
<dbReference type="SUPFAM" id="SSF47473">
    <property type="entry name" value="EF-hand"/>
    <property type="match status" value="1"/>
</dbReference>
<feature type="transmembrane region" description="Helical" evidence="19">
    <location>
        <begin position="506"/>
        <end position="523"/>
    </location>
</feature>
<evidence type="ECO:0000256" key="12">
    <source>
        <dbReference type="ARBA" id="ARBA00023136"/>
    </source>
</evidence>
<feature type="transmembrane region" description="Helical" evidence="19">
    <location>
        <begin position="783"/>
        <end position="803"/>
    </location>
</feature>
<feature type="transmembrane region" description="Helical" evidence="19">
    <location>
        <begin position="560"/>
        <end position="583"/>
    </location>
</feature>
<dbReference type="Gene3D" id="1.20.120.350">
    <property type="entry name" value="Voltage-gated potassium channels. Chain C"/>
    <property type="match status" value="4"/>
</dbReference>
<feature type="compositionally biased region" description="Low complexity" evidence="18">
    <location>
        <begin position="2080"/>
        <end position="2092"/>
    </location>
</feature>
<dbReference type="EMBL" id="CAJPDS010000009">
    <property type="protein sequence ID" value="CAF9910510.1"/>
    <property type="molecule type" value="Genomic_DNA"/>
</dbReference>
<evidence type="ECO:0000256" key="2">
    <source>
        <dbReference type="ARBA" id="ARBA00022448"/>
    </source>
</evidence>
<evidence type="ECO:0000256" key="4">
    <source>
        <dbReference type="ARBA" id="ARBA00022553"/>
    </source>
</evidence>
<feature type="compositionally biased region" description="Low complexity" evidence="18">
    <location>
        <begin position="123"/>
        <end position="140"/>
    </location>
</feature>
<evidence type="ECO:0000256" key="3">
    <source>
        <dbReference type="ARBA" id="ARBA00022475"/>
    </source>
</evidence>
<dbReference type="Pfam" id="PF00520">
    <property type="entry name" value="Ion_trans"/>
    <property type="match status" value="4"/>
</dbReference>
<feature type="transmembrane region" description="Helical" evidence="19">
    <location>
        <begin position="1211"/>
        <end position="1237"/>
    </location>
</feature>
<feature type="region of interest" description="Disordered" evidence="18">
    <location>
        <begin position="1"/>
        <end position="100"/>
    </location>
</feature>
<gene>
    <name evidence="21" type="primary">CCH1</name>
    <name evidence="21" type="ORF">HETSPECPRED_010081</name>
</gene>
<evidence type="ECO:0000256" key="19">
    <source>
        <dbReference type="SAM" id="Phobius"/>
    </source>
</evidence>
<feature type="transmembrane region" description="Helical" evidence="19">
    <location>
        <begin position="1291"/>
        <end position="1310"/>
    </location>
</feature>
<feature type="region of interest" description="Disordered" evidence="18">
    <location>
        <begin position="272"/>
        <end position="306"/>
    </location>
</feature>
<dbReference type="GO" id="GO:0008331">
    <property type="term" value="F:high voltage-gated calcium channel activity"/>
    <property type="evidence" value="ECO:0007669"/>
    <property type="project" value="TreeGrafter"/>
</dbReference>
<dbReference type="InterPro" id="IPR050599">
    <property type="entry name" value="VDCC_alpha-1_subunit"/>
</dbReference>
<dbReference type="Proteomes" id="UP000664521">
    <property type="component" value="Unassembled WGS sequence"/>
</dbReference>
<feature type="transmembrane region" description="Helical" evidence="19">
    <location>
        <begin position="1470"/>
        <end position="1492"/>
    </location>
</feature>
<feature type="transmembrane region" description="Helical" evidence="19">
    <location>
        <begin position="1773"/>
        <end position="1795"/>
    </location>
</feature>
<feature type="transmembrane region" description="Helical" evidence="19">
    <location>
        <begin position="356"/>
        <end position="374"/>
    </location>
</feature>
<feature type="compositionally biased region" description="Basic and acidic residues" evidence="18">
    <location>
        <begin position="31"/>
        <end position="40"/>
    </location>
</feature>
<keyword evidence="8" id="KW-0106">Calcium</keyword>
<evidence type="ECO:0000259" key="20">
    <source>
        <dbReference type="PROSITE" id="PS50222"/>
    </source>
</evidence>
<feature type="transmembrane region" description="Helical" evidence="19">
    <location>
        <begin position="1613"/>
        <end position="1633"/>
    </location>
</feature>
<feature type="transmembrane region" description="Helical" evidence="19">
    <location>
        <begin position="902"/>
        <end position="927"/>
    </location>
</feature>
<dbReference type="InterPro" id="IPR002048">
    <property type="entry name" value="EF_hand_dom"/>
</dbReference>
<feature type="region of interest" description="Disordered" evidence="18">
    <location>
        <begin position="118"/>
        <end position="140"/>
    </location>
</feature>
<dbReference type="FunFam" id="1.10.287.70:FF:000118">
    <property type="entry name" value="Calcium channel subunit Cch1"/>
    <property type="match status" value="1"/>
</dbReference>
<feature type="transmembrane region" description="Helical" evidence="19">
    <location>
        <begin position="1669"/>
        <end position="1693"/>
    </location>
</feature>
<evidence type="ECO:0000256" key="1">
    <source>
        <dbReference type="ARBA" id="ARBA00004651"/>
    </source>
</evidence>
<dbReference type="Gene3D" id="1.10.238.10">
    <property type="entry name" value="EF-hand"/>
    <property type="match status" value="1"/>
</dbReference>
<keyword evidence="14" id="KW-0407">Ion channel</keyword>
<dbReference type="SUPFAM" id="SSF81324">
    <property type="entry name" value="Voltage-gated potassium channels"/>
    <property type="match status" value="4"/>
</dbReference>
<dbReference type="FunFam" id="1.10.287.70:FF:000093">
    <property type="entry name" value="Calcium channel subunit Cch1"/>
    <property type="match status" value="1"/>
</dbReference>
<proteinExistence type="inferred from homology"/>
<feature type="transmembrane region" description="Helical" evidence="19">
    <location>
        <begin position="1639"/>
        <end position="1657"/>
    </location>
</feature>